<dbReference type="InterPro" id="IPR002718">
    <property type="entry name" value="OMP_Helicobacter"/>
</dbReference>
<name>A0A1M4NIB2_9HELI</name>
<dbReference type="RefSeq" id="WP_104732505.1">
    <property type="nucleotide sequence ID" value="NZ_FZMA01000025.1"/>
</dbReference>
<evidence type="ECO:0000256" key="2">
    <source>
        <dbReference type="SAM" id="SignalP"/>
    </source>
</evidence>
<protein>
    <submittedName>
        <fullName evidence="3">OMP705</fullName>
    </submittedName>
</protein>
<organism evidence="3">
    <name type="scientific">Helicobacter salomonis</name>
    <dbReference type="NCBI Taxonomy" id="56878"/>
    <lineage>
        <taxon>Bacteria</taxon>
        <taxon>Pseudomonadati</taxon>
        <taxon>Campylobacterota</taxon>
        <taxon>Epsilonproteobacteria</taxon>
        <taxon>Campylobacterales</taxon>
        <taxon>Helicobacteraceae</taxon>
        <taxon>Helicobacter</taxon>
    </lineage>
</organism>
<proteinExistence type="predicted"/>
<feature type="signal peptide" evidence="2">
    <location>
        <begin position="1"/>
        <end position="26"/>
    </location>
</feature>
<dbReference type="EMBL" id="LT633809">
    <property type="protein sequence ID" value="SFZ72961.1"/>
    <property type="molecule type" value="Genomic_DNA"/>
</dbReference>
<dbReference type="Pfam" id="PF01856">
    <property type="entry name" value="HP_OMP"/>
    <property type="match status" value="1"/>
</dbReference>
<sequence>MKLFSSYKRSLSVALAACFNFVPSLDATEVDVINVVNSISGLLGGSYQLSNSGTDMGQFNGYTNSGAGVSWDSGTPAGIYSLGASTPLKGSGVDSTNGSANGSGSGPFGNGNVNNPFPHGTGGSNNYNLYGQYGLLNNYAWRDNTFYNIYDFPKLGGLLSADRNMATIGYTNRLAFSGLLNGTDNILNPGTAVTNNIYYTASGGGNLTSSQLANGVSVASANTLLGTIYGNIQSIAGALSANNLSSPTLSTYNAYYDTAFSSIQGAGTALLAALGGTATSGFTLSDLNAINTLTGNLITKGVGTNPYSFDGGNLGKLEAYNGINSLVSASGGISGGATLSNGFSTVVGALTGNNGSGAGTAVNYLTQLQTIANDTLNVNSITNAPNTINDVISALSGMHVSAGTAPSLSQVASALQGLVNPNAYAAVYQAYAALTTGGSVTFDAGTGVGTFTPNATPANRVNTLSALQGATGASSAGAAIANVLQINSYLGVTGTIDNGSAAAIAKVFNGGDTSPYQALVNVLKSAGLTVSASPDYTPTTNIASSSVKAGNADPIGTSPTTKYPYAPSGATYAQSWTTAGAANQTNYVRALAGNIASILSPALNYSSNASALKAMLSSSTNITNILNAGINNAADTSGSGDLSTNAPAQTLNNIKAIFYSQDLLSTYVGAITAPQSGVGNQQAQASALTYLNNALGAQVSQNGLIAQTRKAISGLLNTSFNLTGLSNAQVTANLSGVSSGTFNPSATPEQIAAGIGALEAISQVSGYTSGGTLSTAINTFSTLNTNIDKVATAGLTIIGSPNATQTALLKAVGLSAGEKITAANVGAFLQASIANSNTTLASASNATVTTLIAAGAVAGSLGQAASLITNGSSSTIAGVNQLISLANAFAEPAASAGNSNMSAAIQNITALLSSSAAGGVTPFGVAKNADSDISAVPSTQAFKDLVSNAPQLMKDLSLLGPSIAKQFENGTIDSSALSTTLQNIRNDYQVYYGYGTNSVGGGQYNSGNVGQSLNLGNIASGSLQSLIYNVSVPQNLGLANAAVNTIATELNGISSFLASGDTFQQVFGTASGSTTSNALTALSALNSAVGKLWAANPTFFHAAGNTAANTAYNLSTTGSLGNNNANTGIANATVNSIVSTNATDYLTNLQNFSTLTNLLGNVVESSGSTSSNYQSAFTISVQTGTSLVSNIATQGAYLVSSLKPGVQLSALIQTLQNISSSDPTANNYANVASAIADLTTGTIDPSQIWKSFHALAQATTLNGGTQTPVQALYGIISGATSGVTGDANSKSALNPGSTTSGFNAAGVAQMIQNGIALNKANNALAGTGTGTISSTTGLLDTTAGGGNAAAYLAAQSAANAYGQLLNYLNTSDQTSANAQKFIQALNAYNHNLALLNNLTNGKGASIASEVVNYASANKNFGTLAVPNNDSPAGSKGKPASISMTNTYATDKIVGLNQLQTLVNRLQYLEGLQSQIQTAINKNPYALLMEKNYLTNSASYQGALKGLLTSGTGATANTGLFNQAVSTSISNATATAVPSTYTLSGTYSSTIADVTADLTNISDWNDLINGLNGATGAFIPGISYSTQIATQMGNALGAVNSLISAFAPGQDSGDASALTTSFGNLMNAYSRPSTSSGGGLAQNFAATGLGLSTTSNFTNVTAGDLAGQQTVSGVPAASGKTSPLQVMQDVWWLQNNIANSTANAATAFTTANGLFSIGVGNAATINANIATLATNISALNTQLAAVTTALGSTALSGTGVYSSLKNADPATNITKISNVEAPLLLEGLITQVEANATLKPYLNGTTVITGAGTTILAALGPAITSVVGSGVVATLDASKAEAIMTALKDIALTTADPGSTTLGAINGLLNTSSKDYAAVPAGANKGANVLYSASALQTMISAAHKANQAYLTANSALKDSGTAGLAGWVAANTGANAAGWLQAMQTLLNGVKQVAAPFDVSNGAIATTSTSSTAPAVSPTQAVLGYVSVNGSSNSTTPFATLLNATGTGLSNSATAATQAAAVAGQAPAEQITALVAAQVINNAGGYSGINTLLGLSGAGVISSATDVATVLSNLSSAAAKNPALAQTLFQAAQDVVNSFGTYATNWSKAAVNSAMQSLTDTAANSAISQAAAYTTALSKLAPLLNSGSNGTSAQDILQAAVNNTLSLNNLLRKLNGSATLDGTAISSLPKTSLSPAVVAAIKTLLGNLATQQGKMTAIDKAIAANPAAQALSGLVGSSGKVTELNNALSQVQSGTMTVQGYDNLVDSYVSSASGMLIAQGYNVKTLLYNLKGQLANVSQYAQSLSNVSSALASLYDTITGVGLSFSAGETAINNAISMLTGLQQQLLQSLASGGGGNQNGDNMQPITKGDPRAVTRGTQAIVLAAPLGNISQLTPAQKIAALKAIQNALTFANAAKTKYADNGASFSVTGVASNAPAPKARKMVFNNSSGNMYGVDVQFGYKQFFGKKKRWGLRYYAHFSYQHGTFMDGSAGELDNFVYGAGVDALYNFYESKDAKYTSGLFAGLILAGSTWNVQGASYYKGLMADINANGGKAVMNTSYFQVPLNIGFRTNVSKHHGFEIGLRIPLAVNYYFKGTFASGLEESVSYKRNVSVFFNYVYNF</sequence>
<gene>
    <name evidence="3" type="primary">omp705</name>
</gene>
<feature type="region of interest" description="Disordered" evidence="1">
    <location>
        <begin position="91"/>
        <end position="119"/>
    </location>
</feature>
<accession>A0A1M4NIB2</accession>
<evidence type="ECO:0000256" key="1">
    <source>
        <dbReference type="SAM" id="MobiDB-lite"/>
    </source>
</evidence>
<feature type="chain" id="PRO_5013336245" evidence="2">
    <location>
        <begin position="27"/>
        <end position="2621"/>
    </location>
</feature>
<reference evidence="3" key="1">
    <citation type="submission" date="2016-11" db="EMBL/GenBank/DDBJ databases">
        <title>Proteomic and phylogenetic analysis of the outer membrane protein repertoire of gastric Helicobacter species.</title>
        <authorList>
            <person name="Joosten M."/>
        </authorList>
    </citation>
    <scope>NUCLEOTIDE SEQUENCE</scope>
    <source>
        <strain evidence="3">KokIII</strain>
    </source>
</reference>
<evidence type="ECO:0000313" key="3">
    <source>
        <dbReference type="EMBL" id="SFZ72961.1"/>
    </source>
</evidence>
<dbReference type="PRINTS" id="PR01776">
    <property type="entry name" value="HPOMPFAMILY"/>
</dbReference>
<keyword evidence="2" id="KW-0732">Signal</keyword>